<sequence length="88" mass="9407">MFLNCNVTRVSSYLRNLSVLETRSEAKHTLLPLLTRSPPAPPLASTCVARSGNPWVVTACGMRGHFHIGVPTVGGKGCGGDGWDRKTT</sequence>
<name>A0A5B7CPS9_PORTR</name>
<protein>
    <submittedName>
        <fullName evidence="1">Uncharacterized protein</fullName>
    </submittedName>
</protein>
<proteinExistence type="predicted"/>
<keyword evidence="2" id="KW-1185">Reference proteome</keyword>
<dbReference type="EMBL" id="VSRR010000150">
    <property type="protein sequence ID" value="MPC11205.1"/>
    <property type="molecule type" value="Genomic_DNA"/>
</dbReference>
<gene>
    <name evidence="1" type="ORF">E2C01_003866</name>
</gene>
<evidence type="ECO:0000313" key="2">
    <source>
        <dbReference type="Proteomes" id="UP000324222"/>
    </source>
</evidence>
<accession>A0A5B7CPS9</accession>
<organism evidence="1 2">
    <name type="scientific">Portunus trituberculatus</name>
    <name type="common">Swimming crab</name>
    <name type="synonym">Neptunus trituberculatus</name>
    <dbReference type="NCBI Taxonomy" id="210409"/>
    <lineage>
        <taxon>Eukaryota</taxon>
        <taxon>Metazoa</taxon>
        <taxon>Ecdysozoa</taxon>
        <taxon>Arthropoda</taxon>
        <taxon>Crustacea</taxon>
        <taxon>Multicrustacea</taxon>
        <taxon>Malacostraca</taxon>
        <taxon>Eumalacostraca</taxon>
        <taxon>Eucarida</taxon>
        <taxon>Decapoda</taxon>
        <taxon>Pleocyemata</taxon>
        <taxon>Brachyura</taxon>
        <taxon>Eubrachyura</taxon>
        <taxon>Portunoidea</taxon>
        <taxon>Portunidae</taxon>
        <taxon>Portuninae</taxon>
        <taxon>Portunus</taxon>
    </lineage>
</organism>
<comment type="caution">
    <text evidence="1">The sequence shown here is derived from an EMBL/GenBank/DDBJ whole genome shotgun (WGS) entry which is preliminary data.</text>
</comment>
<dbReference type="AlphaFoldDB" id="A0A5B7CPS9"/>
<dbReference type="Proteomes" id="UP000324222">
    <property type="component" value="Unassembled WGS sequence"/>
</dbReference>
<reference evidence="1 2" key="1">
    <citation type="submission" date="2019-05" db="EMBL/GenBank/DDBJ databases">
        <title>Another draft genome of Portunus trituberculatus and its Hox gene families provides insights of decapod evolution.</title>
        <authorList>
            <person name="Jeong J.-H."/>
            <person name="Song I."/>
            <person name="Kim S."/>
            <person name="Choi T."/>
            <person name="Kim D."/>
            <person name="Ryu S."/>
            <person name="Kim W."/>
        </authorList>
    </citation>
    <scope>NUCLEOTIDE SEQUENCE [LARGE SCALE GENOMIC DNA]</scope>
    <source>
        <tissue evidence="1">Muscle</tissue>
    </source>
</reference>
<evidence type="ECO:0000313" key="1">
    <source>
        <dbReference type="EMBL" id="MPC11205.1"/>
    </source>
</evidence>